<evidence type="ECO:0000313" key="3">
    <source>
        <dbReference type="Proteomes" id="UP000789706"/>
    </source>
</evidence>
<gene>
    <name evidence="2" type="ORF">DEBURN_LOCUS5079</name>
</gene>
<reference evidence="2" key="1">
    <citation type="submission" date="2021-06" db="EMBL/GenBank/DDBJ databases">
        <authorList>
            <person name="Kallberg Y."/>
            <person name="Tangrot J."/>
            <person name="Rosling A."/>
        </authorList>
    </citation>
    <scope>NUCLEOTIDE SEQUENCE</scope>
    <source>
        <strain evidence="2">AZ414A</strain>
    </source>
</reference>
<sequence>MLACPDPTPLAFFQFIFPSHQIKASEKYKKVLDLAFKEAVDEELHNKFEEMKKSTNILVRRNIHNTNLSLHEEINMLSLNKDGSLAKNMKSDSDLDTSEHLEEEEESEDEIDKFFMDKENNEKICNDITSNDIGNINFMECIEESKLMSSTCQHPWVLHSGTNVGDKLASYVKTISEIQKCL</sequence>
<feature type="compositionally biased region" description="Acidic residues" evidence="1">
    <location>
        <begin position="101"/>
        <end position="110"/>
    </location>
</feature>
<keyword evidence="3" id="KW-1185">Reference proteome</keyword>
<evidence type="ECO:0000256" key="1">
    <source>
        <dbReference type="SAM" id="MobiDB-lite"/>
    </source>
</evidence>
<dbReference type="OrthoDB" id="2423521at2759"/>
<dbReference type="Proteomes" id="UP000789706">
    <property type="component" value="Unassembled WGS sequence"/>
</dbReference>
<dbReference type="EMBL" id="CAJVPK010000428">
    <property type="protein sequence ID" value="CAG8509083.1"/>
    <property type="molecule type" value="Genomic_DNA"/>
</dbReference>
<dbReference type="AlphaFoldDB" id="A0A9N8ZUP8"/>
<accession>A0A9N8ZUP8</accession>
<proteinExistence type="predicted"/>
<feature type="region of interest" description="Disordered" evidence="1">
    <location>
        <begin position="88"/>
        <end position="110"/>
    </location>
</feature>
<name>A0A9N8ZUP8_9GLOM</name>
<evidence type="ECO:0000313" key="2">
    <source>
        <dbReference type="EMBL" id="CAG8509083.1"/>
    </source>
</evidence>
<feature type="compositionally biased region" description="Basic and acidic residues" evidence="1">
    <location>
        <begin position="89"/>
        <end position="100"/>
    </location>
</feature>
<feature type="non-terminal residue" evidence="2">
    <location>
        <position position="182"/>
    </location>
</feature>
<protein>
    <submittedName>
        <fullName evidence="2">11654_t:CDS:1</fullName>
    </submittedName>
</protein>
<comment type="caution">
    <text evidence="2">The sequence shown here is derived from an EMBL/GenBank/DDBJ whole genome shotgun (WGS) entry which is preliminary data.</text>
</comment>
<organism evidence="2 3">
    <name type="scientific">Diversispora eburnea</name>
    <dbReference type="NCBI Taxonomy" id="1213867"/>
    <lineage>
        <taxon>Eukaryota</taxon>
        <taxon>Fungi</taxon>
        <taxon>Fungi incertae sedis</taxon>
        <taxon>Mucoromycota</taxon>
        <taxon>Glomeromycotina</taxon>
        <taxon>Glomeromycetes</taxon>
        <taxon>Diversisporales</taxon>
        <taxon>Diversisporaceae</taxon>
        <taxon>Diversispora</taxon>
    </lineage>
</organism>